<name>A0A6C0HQ65_9ZZZZ</name>
<dbReference type="AlphaFoldDB" id="A0A6C0HQ65"/>
<reference evidence="1" key="1">
    <citation type="journal article" date="2020" name="Nature">
        <title>Giant virus diversity and host interactions through global metagenomics.</title>
        <authorList>
            <person name="Schulz F."/>
            <person name="Roux S."/>
            <person name="Paez-Espino D."/>
            <person name="Jungbluth S."/>
            <person name="Walsh D.A."/>
            <person name="Denef V.J."/>
            <person name="McMahon K.D."/>
            <person name="Konstantinidis K.T."/>
            <person name="Eloe-Fadrosh E.A."/>
            <person name="Kyrpides N.C."/>
            <person name="Woyke T."/>
        </authorList>
    </citation>
    <scope>NUCLEOTIDE SEQUENCE</scope>
    <source>
        <strain evidence="1">GVMAG-M-3300023184-165</strain>
    </source>
</reference>
<protein>
    <submittedName>
        <fullName evidence="1">Uncharacterized protein</fullName>
    </submittedName>
</protein>
<dbReference type="EMBL" id="MN740002">
    <property type="protein sequence ID" value="QHT82497.1"/>
    <property type="molecule type" value="Genomic_DNA"/>
</dbReference>
<sequence>MNSVFNVNANTLHMESIVFPEIDVTINIAQVPFWARIIILKYFAENSASMSVAADNRRNSCFAIHMYNKTAKNNQDRLNSEHLDKYFFVI</sequence>
<organism evidence="1">
    <name type="scientific">viral metagenome</name>
    <dbReference type="NCBI Taxonomy" id="1070528"/>
    <lineage>
        <taxon>unclassified sequences</taxon>
        <taxon>metagenomes</taxon>
        <taxon>organismal metagenomes</taxon>
    </lineage>
</organism>
<proteinExistence type="predicted"/>
<evidence type="ECO:0000313" key="1">
    <source>
        <dbReference type="EMBL" id="QHT82497.1"/>
    </source>
</evidence>
<accession>A0A6C0HQ65</accession>